<gene>
    <name evidence="1" type="ORF">S12H4_23617</name>
</gene>
<accession>X1T288</accession>
<reference evidence="1" key="1">
    <citation type="journal article" date="2014" name="Front. Microbiol.">
        <title>High frequency of phylogenetically diverse reductive dehalogenase-homologous genes in deep subseafloor sedimentary metagenomes.</title>
        <authorList>
            <person name="Kawai M."/>
            <person name="Futagami T."/>
            <person name="Toyoda A."/>
            <person name="Takaki Y."/>
            <person name="Nishi S."/>
            <person name="Hori S."/>
            <person name="Arai W."/>
            <person name="Tsubouchi T."/>
            <person name="Morono Y."/>
            <person name="Uchiyama I."/>
            <person name="Ito T."/>
            <person name="Fujiyama A."/>
            <person name="Inagaki F."/>
            <person name="Takami H."/>
        </authorList>
    </citation>
    <scope>NUCLEOTIDE SEQUENCE</scope>
    <source>
        <strain evidence="1">Expedition CK06-06</strain>
    </source>
</reference>
<name>X1T288_9ZZZZ</name>
<protein>
    <submittedName>
        <fullName evidence="1">Uncharacterized protein</fullName>
    </submittedName>
</protein>
<sequence>FGGIMFIPVTEVERLKKERNKQAAEVKSTA</sequence>
<proteinExistence type="predicted"/>
<evidence type="ECO:0000313" key="1">
    <source>
        <dbReference type="EMBL" id="GAI85471.1"/>
    </source>
</evidence>
<organism evidence="1">
    <name type="scientific">marine sediment metagenome</name>
    <dbReference type="NCBI Taxonomy" id="412755"/>
    <lineage>
        <taxon>unclassified sequences</taxon>
        <taxon>metagenomes</taxon>
        <taxon>ecological metagenomes</taxon>
    </lineage>
</organism>
<dbReference type="EMBL" id="BARW01012589">
    <property type="protein sequence ID" value="GAI85471.1"/>
    <property type="molecule type" value="Genomic_DNA"/>
</dbReference>
<feature type="non-terminal residue" evidence="1">
    <location>
        <position position="1"/>
    </location>
</feature>
<dbReference type="AlphaFoldDB" id="X1T288"/>
<comment type="caution">
    <text evidence="1">The sequence shown here is derived from an EMBL/GenBank/DDBJ whole genome shotgun (WGS) entry which is preliminary data.</text>
</comment>